<evidence type="ECO:0000313" key="2">
    <source>
        <dbReference type="EMBL" id="TWI20764.1"/>
    </source>
</evidence>
<dbReference type="NCBIfam" id="NF038015">
    <property type="entry name" value="AztD"/>
    <property type="match status" value="1"/>
</dbReference>
<dbReference type="InterPro" id="IPR011044">
    <property type="entry name" value="Quino_amine_DH_bsu"/>
</dbReference>
<keyword evidence="3" id="KW-1185">Reference proteome</keyword>
<comment type="caution">
    <text evidence="2">The sequence shown here is derived from an EMBL/GenBank/DDBJ whole genome shotgun (WGS) entry which is preliminary data.</text>
</comment>
<reference evidence="2 3" key="1">
    <citation type="journal article" date="2015" name="Stand. Genomic Sci.">
        <title>Genomic Encyclopedia of Bacterial and Archaeal Type Strains, Phase III: the genomes of soil and plant-associated and newly described type strains.</title>
        <authorList>
            <person name="Whitman W.B."/>
            <person name="Woyke T."/>
            <person name="Klenk H.P."/>
            <person name="Zhou Y."/>
            <person name="Lilburn T.G."/>
            <person name="Beck B.J."/>
            <person name="De Vos P."/>
            <person name="Vandamme P."/>
            <person name="Eisen J.A."/>
            <person name="Garrity G."/>
            <person name="Hugenholtz P."/>
            <person name="Kyrpides N.C."/>
        </authorList>
    </citation>
    <scope>NUCLEOTIDE SEQUENCE [LARGE SCALE GENOMIC DNA]</scope>
    <source>
        <strain evidence="2 3">CGMCC 1.2546</strain>
    </source>
</reference>
<gene>
    <name evidence="2" type="ORF">IQ26_06928</name>
</gene>
<feature type="chain" id="PRO_5021929551" evidence="1">
    <location>
        <begin position="24"/>
        <end position="402"/>
    </location>
</feature>
<organism evidence="2 3">
    <name type="scientific">Mesorhizobium tianshanense</name>
    <dbReference type="NCBI Taxonomy" id="39844"/>
    <lineage>
        <taxon>Bacteria</taxon>
        <taxon>Pseudomonadati</taxon>
        <taxon>Pseudomonadota</taxon>
        <taxon>Alphaproteobacteria</taxon>
        <taxon>Hyphomicrobiales</taxon>
        <taxon>Phyllobacteriaceae</taxon>
        <taxon>Mesorhizobium</taxon>
    </lineage>
</organism>
<keyword evidence="1" id="KW-0732">Signal</keyword>
<dbReference type="Proteomes" id="UP000317122">
    <property type="component" value="Unassembled WGS sequence"/>
</dbReference>
<dbReference type="RefSeq" id="WP_145722872.1">
    <property type="nucleotide sequence ID" value="NZ_VLKT01000075.1"/>
</dbReference>
<proteinExistence type="predicted"/>
<feature type="signal peptide" evidence="1">
    <location>
        <begin position="1"/>
        <end position="23"/>
    </location>
</feature>
<dbReference type="InterPro" id="IPR047697">
    <property type="entry name" value="AztD-like"/>
</dbReference>
<evidence type="ECO:0000256" key="1">
    <source>
        <dbReference type="SAM" id="SignalP"/>
    </source>
</evidence>
<dbReference type="EMBL" id="VLKT01000075">
    <property type="protein sequence ID" value="TWI20764.1"/>
    <property type="molecule type" value="Genomic_DNA"/>
</dbReference>
<dbReference type="Gene3D" id="2.130.10.10">
    <property type="entry name" value="YVTN repeat-like/Quinoprotein amine dehydrogenase"/>
    <property type="match status" value="1"/>
</dbReference>
<dbReference type="AlphaFoldDB" id="A0A562MLI8"/>
<accession>A0A562MLI8</accession>
<dbReference type="InterPro" id="IPR015943">
    <property type="entry name" value="WD40/YVTN_repeat-like_dom_sf"/>
</dbReference>
<evidence type="ECO:0000313" key="3">
    <source>
        <dbReference type="Proteomes" id="UP000317122"/>
    </source>
</evidence>
<dbReference type="SUPFAM" id="SSF50969">
    <property type="entry name" value="YVTN repeat-like/Quinoprotein amine dehydrogenase"/>
    <property type="match status" value="1"/>
</dbReference>
<sequence length="402" mass="42110">MQTLWRNAAAMLALLAGANEALADEKEAWSVFVSDHAAPTITAIDAVSGEKIGTFPVKGPATLHRSASGRAVFAVQGTAGTVTAISSGIAFDDHGDHGDIDVAAPKLTGTEIAGEKPSHFVEHGGDFAAFFDGEGVARIISEKAVLQGVSDFREVKTAAPQHGVAVAYGSHVLLSEPNREKPDELPIGIKVVDEAGAPIGDLHACPDLHGEASSGNILVFACATGLLVVTDGEGAPEITHLPYADSLPDGKSTTLIGGRGLQYFLGNYGADKVVLIDPTAENDAFRLVDLPTRRVYFTADPVRPKFAYLFTEDGQLHQLDVVTGKIANSLKLTDPYSMDGHWSDPRPRVAVAGDRIVVTDPLVGVLHLVDAASFEKAGEIAVEGKPFNIVAVGGSGQTHETE</sequence>
<protein>
    <submittedName>
        <fullName evidence="2">Zinc transport system substrate-binding protein</fullName>
    </submittedName>
</protein>
<name>A0A562MLI8_9HYPH</name>
<dbReference type="OrthoDB" id="9810636at2"/>